<name>A0A2N1PRA5_9BACT</name>
<evidence type="ECO:0000313" key="1">
    <source>
        <dbReference type="EMBL" id="PKK90802.1"/>
    </source>
</evidence>
<comment type="caution">
    <text evidence="1">The sequence shown here is derived from an EMBL/GenBank/DDBJ whole genome shotgun (WGS) entry which is preliminary data.</text>
</comment>
<dbReference type="Proteomes" id="UP000233256">
    <property type="component" value="Unassembled WGS sequence"/>
</dbReference>
<proteinExistence type="predicted"/>
<reference evidence="1 2" key="1">
    <citation type="journal article" date="2017" name="ISME J.">
        <title>Potential for microbial H2 and metal transformations associated with novel bacteria and archaea in deep terrestrial subsurface sediments.</title>
        <authorList>
            <person name="Hernsdorf A.W."/>
            <person name="Amano Y."/>
            <person name="Miyakawa K."/>
            <person name="Ise K."/>
            <person name="Suzuki Y."/>
            <person name="Anantharaman K."/>
            <person name="Probst A."/>
            <person name="Burstein D."/>
            <person name="Thomas B.C."/>
            <person name="Banfield J.F."/>
        </authorList>
    </citation>
    <scope>NUCLEOTIDE SEQUENCE [LARGE SCALE GENOMIC DNA]</scope>
    <source>
        <strain evidence="1">HGW-Wallbacteria-1</strain>
    </source>
</reference>
<dbReference type="AlphaFoldDB" id="A0A2N1PRA5"/>
<accession>A0A2N1PRA5</accession>
<evidence type="ECO:0000313" key="2">
    <source>
        <dbReference type="Proteomes" id="UP000233256"/>
    </source>
</evidence>
<organism evidence="1 2">
    <name type="scientific">Candidatus Wallbacteria bacterium HGW-Wallbacteria-1</name>
    <dbReference type="NCBI Taxonomy" id="2013854"/>
    <lineage>
        <taxon>Bacteria</taxon>
        <taxon>Candidatus Walliibacteriota</taxon>
    </lineage>
</organism>
<gene>
    <name evidence="1" type="ORF">CVV64_07950</name>
</gene>
<dbReference type="EMBL" id="PGXC01000004">
    <property type="protein sequence ID" value="PKK90802.1"/>
    <property type="molecule type" value="Genomic_DNA"/>
</dbReference>
<dbReference type="Gene3D" id="3.40.710.10">
    <property type="entry name" value="DD-peptidase/beta-lactamase superfamily"/>
    <property type="match status" value="2"/>
</dbReference>
<sequence>MNASSALFTGILISTVFCISLLTQLPVLALEAESVFVADISSGRIILAKDPVKILSKPADTGSLTKIFITYVMAADNLENVFFSCGPWTRNEKPCWNPSGHGIENSVQALSDSCNSFFRRAIADHNLRAKVMSLMKRLNAPPCSGHIEPALPGGDGEKVFLPSSIFWAIAAILNGGKIFSFPSGSRDMQALLLNSVAIIQKARRTVMTGMKMCSENGTASVVNSPDILSKTGTGLNRSRTGRLKIQGWFMGFWPAASPTHGILYTCSGLRGSQCAARAIAILRKKGWVR</sequence>
<dbReference type="SUPFAM" id="SSF56601">
    <property type="entry name" value="beta-lactamase/transpeptidase-like"/>
    <property type="match status" value="1"/>
</dbReference>
<dbReference type="InterPro" id="IPR012338">
    <property type="entry name" value="Beta-lactam/transpept-like"/>
</dbReference>
<protein>
    <recommendedName>
        <fullName evidence="3">Penicillin-binding protein transpeptidase domain-containing protein</fullName>
    </recommendedName>
</protein>
<evidence type="ECO:0008006" key="3">
    <source>
        <dbReference type="Google" id="ProtNLM"/>
    </source>
</evidence>